<protein>
    <submittedName>
        <fullName evidence="2">SDR family NAD(P)-dependent oxidoreductase</fullName>
    </submittedName>
</protein>
<dbReference type="EMBL" id="SBIW01000006">
    <property type="protein sequence ID" value="RWY50912.1"/>
    <property type="molecule type" value="Genomic_DNA"/>
</dbReference>
<dbReference type="OrthoDB" id="597510at2"/>
<keyword evidence="1" id="KW-0560">Oxidoreductase</keyword>
<evidence type="ECO:0000313" key="2">
    <source>
        <dbReference type="EMBL" id="RWY50912.1"/>
    </source>
</evidence>
<keyword evidence="3" id="KW-1185">Reference proteome</keyword>
<organism evidence="2 3">
    <name type="scientific">Mucilaginibacter gilvus</name>
    <dbReference type="NCBI Taxonomy" id="2305909"/>
    <lineage>
        <taxon>Bacteria</taxon>
        <taxon>Pseudomonadati</taxon>
        <taxon>Bacteroidota</taxon>
        <taxon>Sphingobacteriia</taxon>
        <taxon>Sphingobacteriales</taxon>
        <taxon>Sphingobacteriaceae</taxon>
        <taxon>Mucilaginibacter</taxon>
    </lineage>
</organism>
<reference evidence="2 3" key="1">
    <citation type="submission" date="2019-01" db="EMBL/GenBank/DDBJ databases">
        <title>Mucilaginibacter antarcticum sp. nov., isolated from antarctic soil.</title>
        <authorList>
            <person name="Yan Y.-Q."/>
            <person name="Du Z.-J."/>
        </authorList>
    </citation>
    <scope>NUCLEOTIDE SEQUENCE [LARGE SCALE GENOMIC DNA]</scope>
    <source>
        <strain evidence="2 3">F01003</strain>
    </source>
</reference>
<dbReference type="RefSeq" id="WP_128534331.1">
    <property type="nucleotide sequence ID" value="NZ_SBIW01000006.1"/>
</dbReference>
<accession>A0A444MMH7</accession>
<dbReference type="GO" id="GO:0016491">
    <property type="term" value="F:oxidoreductase activity"/>
    <property type="evidence" value="ECO:0007669"/>
    <property type="project" value="UniProtKB-KW"/>
</dbReference>
<comment type="caution">
    <text evidence="2">The sequence shown here is derived from an EMBL/GenBank/DDBJ whole genome shotgun (WGS) entry which is preliminary data.</text>
</comment>
<dbReference type="AlphaFoldDB" id="A0A444MMH7"/>
<evidence type="ECO:0000256" key="1">
    <source>
        <dbReference type="ARBA" id="ARBA00023002"/>
    </source>
</evidence>
<name>A0A444MMH7_9SPHI</name>
<dbReference type="InterPro" id="IPR002347">
    <property type="entry name" value="SDR_fam"/>
</dbReference>
<dbReference type="PANTHER" id="PTHR43157">
    <property type="entry name" value="PHOSPHATIDYLINOSITOL-GLYCAN BIOSYNTHESIS CLASS F PROTEIN-RELATED"/>
    <property type="match status" value="1"/>
</dbReference>
<dbReference type="Proteomes" id="UP000286701">
    <property type="component" value="Unassembled WGS sequence"/>
</dbReference>
<dbReference type="InterPro" id="IPR036291">
    <property type="entry name" value="NAD(P)-bd_dom_sf"/>
</dbReference>
<dbReference type="PANTHER" id="PTHR43157:SF31">
    <property type="entry name" value="PHOSPHATIDYLINOSITOL-GLYCAN BIOSYNTHESIS CLASS F PROTEIN"/>
    <property type="match status" value="1"/>
</dbReference>
<sequence length="280" mass="30802">MPITTTVITGATSGIGKETALALAKKDHALYLLVRDMDKGELVKQELISATKNNNIYTVFCDLADMESVHNAAQILKTSLFSINVLINNAGGVFNNHQLTNNGFEMTFAVNHLGHFLLTNLLLPLLERGQARVINVSSDAHRMAKPQFKDLQWAHTPYSPLKAYAVAKLFNIYFTRSLEVKFGPKGITSFALHPGLVNSNFGEGLSGTGKTLLWLARPFMITPEQGALTSIYLATASRIDSKSGKYFKNMKVTAPSARAINEEGRNNLWNKSMELVAPFL</sequence>
<dbReference type="Pfam" id="PF00106">
    <property type="entry name" value="adh_short"/>
    <property type="match status" value="1"/>
</dbReference>
<dbReference type="SUPFAM" id="SSF51735">
    <property type="entry name" value="NAD(P)-binding Rossmann-fold domains"/>
    <property type="match status" value="1"/>
</dbReference>
<gene>
    <name evidence="2" type="ORF">EPL05_12625</name>
</gene>
<dbReference type="PRINTS" id="PR00081">
    <property type="entry name" value="GDHRDH"/>
</dbReference>
<evidence type="ECO:0000313" key="3">
    <source>
        <dbReference type="Proteomes" id="UP000286701"/>
    </source>
</evidence>
<dbReference type="Gene3D" id="3.40.50.720">
    <property type="entry name" value="NAD(P)-binding Rossmann-like Domain"/>
    <property type="match status" value="1"/>
</dbReference>
<proteinExistence type="predicted"/>